<feature type="non-terminal residue" evidence="1">
    <location>
        <position position="331"/>
    </location>
</feature>
<keyword evidence="2" id="KW-1185">Reference proteome</keyword>
<evidence type="ECO:0008006" key="3">
    <source>
        <dbReference type="Google" id="ProtNLM"/>
    </source>
</evidence>
<accession>A0A812YY19</accession>
<dbReference type="AlphaFoldDB" id="A0A812YY19"/>
<name>A0A812YY19_9DINO</name>
<gene>
    <name evidence="1" type="ORF">SNEC2469_LOCUS23653</name>
</gene>
<feature type="non-terminal residue" evidence="1">
    <location>
        <position position="1"/>
    </location>
</feature>
<dbReference type="OrthoDB" id="440486at2759"/>
<comment type="caution">
    <text evidence="1">The sequence shown here is derived from an EMBL/GenBank/DDBJ whole genome shotgun (WGS) entry which is preliminary data.</text>
</comment>
<reference evidence="1" key="1">
    <citation type="submission" date="2021-02" db="EMBL/GenBank/DDBJ databases">
        <authorList>
            <person name="Dougan E. K."/>
            <person name="Rhodes N."/>
            <person name="Thang M."/>
            <person name="Chan C."/>
        </authorList>
    </citation>
    <scope>NUCLEOTIDE SEQUENCE</scope>
</reference>
<dbReference type="EMBL" id="CAJNJA010044399">
    <property type="protein sequence ID" value="CAE7801571.1"/>
    <property type="molecule type" value="Genomic_DNA"/>
</dbReference>
<organism evidence="1 2">
    <name type="scientific">Symbiodinium necroappetens</name>
    <dbReference type="NCBI Taxonomy" id="1628268"/>
    <lineage>
        <taxon>Eukaryota</taxon>
        <taxon>Sar</taxon>
        <taxon>Alveolata</taxon>
        <taxon>Dinophyceae</taxon>
        <taxon>Suessiales</taxon>
        <taxon>Symbiodiniaceae</taxon>
        <taxon>Symbiodinium</taxon>
    </lineage>
</organism>
<dbReference type="Proteomes" id="UP000601435">
    <property type="component" value="Unassembled WGS sequence"/>
</dbReference>
<evidence type="ECO:0000313" key="1">
    <source>
        <dbReference type="EMBL" id="CAE7801571.1"/>
    </source>
</evidence>
<dbReference type="PANTHER" id="PTHR19446">
    <property type="entry name" value="REVERSE TRANSCRIPTASES"/>
    <property type="match status" value="1"/>
</dbReference>
<sequence length="331" mass="37090">FNALLDFYNEVYATAAIPSDWNAALMIVIPKEESPKEPGALRPLAMGSAAAKVYSRLLLGRTVEWLGVEEGAQCSGVGRQPAEYIFGMARVMELEAEWHQGLVAAKIDIRKAFDMLHRPALLRRLKQALGDGPTYRSWHNMLSDTTATLQTGWGCSKLQLDRGIRQGSVESPILFGWIASLILHDVKEWAEELEKHGLLLNPGKCKAYYSPHCSSCPPIHVHGTLIPRVPVLEVMGIQFRVGASCSELIAPLIARGRDKFWSLKHLFRARTPLAGRVKLLDKIVGGTSLWHYPKLSNLERDMDQAILCLMSPQREVLKLEPQRNHDDLFHM</sequence>
<evidence type="ECO:0000313" key="2">
    <source>
        <dbReference type="Proteomes" id="UP000601435"/>
    </source>
</evidence>
<proteinExistence type="predicted"/>
<protein>
    <recommendedName>
        <fullName evidence="3">Reverse transcriptase domain-containing protein</fullName>
    </recommendedName>
</protein>